<proteinExistence type="predicted"/>
<reference evidence="1 2" key="1">
    <citation type="journal article" date="2010" name="J. Bacteriol.">
        <title>Short-term signatures of evolutionary change in the Salmonella enterica serovar typhimurium 14028 genome.</title>
        <authorList>
            <person name="Jarvik T."/>
            <person name="Smillie C."/>
            <person name="Groisman E.A."/>
            <person name="Ochman H."/>
        </authorList>
    </citation>
    <scope>NUCLEOTIDE SEQUENCE [LARGE SCALE GENOMIC DNA]</scope>
    <source>
        <strain evidence="2">14028s / SGSC 2262</strain>
    </source>
</reference>
<organism evidence="1 2">
    <name type="scientific">Salmonella typhimurium (strain 14028s / SGSC 2262)</name>
    <dbReference type="NCBI Taxonomy" id="588858"/>
    <lineage>
        <taxon>Bacteria</taxon>
        <taxon>Pseudomonadati</taxon>
        <taxon>Pseudomonadota</taxon>
        <taxon>Gammaproteobacteria</taxon>
        <taxon>Enterobacterales</taxon>
        <taxon>Enterobacteriaceae</taxon>
        <taxon>Salmonella</taxon>
    </lineage>
</organism>
<gene>
    <name evidence="1" type="ordered locus">STM14_3295</name>
</gene>
<evidence type="ECO:0000313" key="1">
    <source>
        <dbReference type="EMBL" id="ACY89718.1"/>
    </source>
</evidence>
<name>A0A0F6B5C4_SALT1</name>
<dbReference type="Proteomes" id="UP000002695">
    <property type="component" value="Chromosome"/>
</dbReference>
<dbReference type="EMBL" id="CP001363">
    <property type="protein sequence ID" value="ACY89718.1"/>
    <property type="molecule type" value="Genomic_DNA"/>
</dbReference>
<keyword evidence="2" id="KW-1185">Reference proteome</keyword>
<sequence length="34" mass="4383">MIFIKFNIAEYLHKKYCFYVKREKEEKIKIHYKT</sequence>
<protein>
    <submittedName>
        <fullName evidence="1">Uncharacterized protein</fullName>
    </submittedName>
</protein>
<dbReference type="HOGENOM" id="CLU_3375905_0_0_6"/>
<dbReference type="KEGG" id="seo:STM14_3295"/>
<dbReference type="AlphaFoldDB" id="A0A0F6B5C4"/>
<evidence type="ECO:0000313" key="2">
    <source>
        <dbReference type="Proteomes" id="UP000002695"/>
    </source>
</evidence>
<accession>A0A0F6B5C4</accession>